<dbReference type="AlphaFoldDB" id="A0A4Y7QEL1"/>
<dbReference type="Proteomes" id="UP000294933">
    <property type="component" value="Unassembled WGS sequence"/>
</dbReference>
<reference evidence="1 2" key="1">
    <citation type="submission" date="2018-06" db="EMBL/GenBank/DDBJ databases">
        <title>A transcriptomic atlas of mushroom development highlights an independent origin of complex multicellularity.</title>
        <authorList>
            <consortium name="DOE Joint Genome Institute"/>
            <person name="Krizsan K."/>
            <person name="Almasi E."/>
            <person name="Merenyi Z."/>
            <person name="Sahu N."/>
            <person name="Viragh M."/>
            <person name="Koszo T."/>
            <person name="Mondo S."/>
            <person name="Kiss B."/>
            <person name="Balint B."/>
            <person name="Kues U."/>
            <person name="Barry K."/>
            <person name="Hegedus J.C."/>
            <person name="Henrissat B."/>
            <person name="Johnson J."/>
            <person name="Lipzen A."/>
            <person name="Ohm R."/>
            <person name="Nagy I."/>
            <person name="Pangilinan J."/>
            <person name="Yan J."/>
            <person name="Xiong Y."/>
            <person name="Grigoriev I.V."/>
            <person name="Hibbett D.S."/>
            <person name="Nagy L.G."/>
        </authorList>
    </citation>
    <scope>NUCLEOTIDE SEQUENCE [LARGE SCALE GENOMIC DNA]</scope>
    <source>
        <strain evidence="1 2">SZMC22713</strain>
    </source>
</reference>
<organism evidence="1 2">
    <name type="scientific">Rickenella mellea</name>
    <dbReference type="NCBI Taxonomy" id="50990"/>
    <lineage>
        <taxon>Eukaryota</taxon>
        <taxon>Fungi</taxon>
        <taxon>Dikarya</taxon>
        <taxon>Basidiomycota</taxon>
        <taxon>Agaricomycotina</taxon>
        <taxon>Agaricomycetes</taxon>
        <taxon>Hymenochaetales</taxon>
        <taxon>Rickenellaceae</taxon>
        <taxon>Rickenella</taxon>
    </lineage>
</organism>
<proteinExistence type="predicted"/>
<dbReference type="VEuPathDB" id="FungiDB:BD410DRAFT_801355"/>
<name>A0A4Y7QEL1_9AGAM</name>
<dbReference type="EMBL" id="ML170164">
    <property type="protein sequence ID" value="TDL25309.1"/>
    <property type="molecule type" value="Genomic_DNA"/>
</dbReference>
<accession>A0A4Y7QEL1</accession>
<keyword evidence="2" id="KW-1185">Reference proteome</keyword>
<evidence type="ECO:0000313" key="1">
    <source>
        <dbReference type="EMBL" id="TDL25309.1"/>
    </source>
</evidence>
<evidence type="ECO:0000313" key="2">
    <source>
        <dbReference type="Proteomes" id="UP000294933"/>
    </source>
</evidence>
<gene>
    <name evidence="1" type="ORF">BD410DRAFT_801355</name>
</gene>
<protein>
    <submittedName>
        <fullName evidence="1">Uncharacterized protein</fullName>
    </submittedName>
</protein>
<sequence length="231" mass="25747">MSDISQLSLEDCADGKFYSLPVAQIQGDDTLGSAQPLTLRGDREPPGYTFETIHTHEMRKLNIHGRDIQRGSWSSEGIAIVTGGSLMDGFEHVEQEEVSSIARESTADFCSLRAVVTSKSLSYPFDEYERENRFRRPLNRGSMESTKRCVGDWTPPMTSRKTVTRYRGALSTVSPFPFNSAPGSYRGERRKSWSGALPSIEHVAQANREPFHQSQAELRLKIYASAVSAPP</sequence>